<keyword evidence="1 2" id="KW-0732">Signal</keyword>
<keyword evidence="6" id="KW-1185">Reference proteome</keyword>
<proteinExistence type="predicted"/>
<evidence type="ECO:0000313" key="4">
    <source>
        <dbReference type="EMBL" id="KAK7445190.1"/>
    </source>
</evidence>
<dbReference type="Gene3D" id="3.20.20.80">
    <property type="entry name" value="Glycosidases"/>
    <property type="match status" value="1"/>
</dbReference>
<protein>
    <recommendedName>
        <fullName evidence="3">CBM1 domain-containing protein</fullName>
    </recommendedName>
</protein>
<gene>
    <name evidence="5" type="ORF">VKT23_009622</name>
    <name evidence="4" type="ORF">VKT23_015059</name>
</gene>
<dbReference type="InterPro" id="IPR017853">
    <property type="entry name" value="GH"/>
</dbReference>
<dbReference type="EMBL" id="JBANRG010000016">
    <property type="protein sequence ID" value="KAK7459640.1"/>
    <property type="molecule type" value="Genomic_DNA"/>
</dbReference>
<organism evidence="5 6">
    <name type="scientific">Marasmiellus scandens</name>
    <dbReference type="NCBI Taxonomy" id="2682957"/>
    <lineage>
        <taxon>Eukaryota</taxon>
        <taxon>Fungi</taxon>
        <taxon>Dikarya</taxon>
        <taxon>Basidiomycota</taxon>
        <taxon>Agaricomycotina</taxon>
        <taxon>Agaricomycetes</taxon>
        <taxon>Agaricomycetidae</taxon>
        <taxon>Agaricales</taxon>
        <taxon>Marasmiineae</taxon>
        <taxon>Omphalotaceae</taxon>
        <taxon>Marasmiellus</taxon>
    </lineage>
</organism>
<evidence type="ECO:0000256" key="1">
    <source>
        <dbReference type="ARBA" id="ARBA00022729"/>
    </source>
</evidence>
<feature type="domain" description="CBM1" evidence="3">
    <location>
        <begin position="21"/>
        <end position="79"/>
    </location>
</feature>
<evidence type="ECO:0000313" key="5">
    <source>
        <dbReference type="EMBL" id="KAK7459640.1"/>
    </source>
</evidence>
<evidence type="ECO:0000313" key="6">
    <source>
        <dbReference type="Proteomes" id="UP001498398"/>
    </source>
</evidence>
<accession>A0ABR1JGU3</accession>
<dbReference type="InterPro" id="IPR035971">
    <property type="entry name" value="CBD_sf"/>
</dbReference>
<dbReference type="EMBL" id="JBANRG010000048">
    <property type="protein sequence ID" value="KAK7445190.1"/>
    <property type="molecule type" value="Genomic_DNA"/>
</dbReference>
<feature type="chain" id="PRO_5045031502" description="CBM1 domain-containing protein" evidence="2">
    <location>
        <begin position="22"/>
        <end position="534"/>
    </location>
</feature>
<name>A0ABR1JGU3_9AGAR</name>
<dbReference type="InterPro" id="IPR000254">
    <property type="entry name" value="CBD"/>
</dbReference>
<dbReference type="Proteomes" id="UP001498398">
    <property type="component" value="Unassembled WGS sequence"/>
</dbReference>
<evidence type="ECO:0000256" key="2">
    <source>
        <dbReference type="SAM" id="SignalP"/>
    </source>
</evidence>
<reference evidence="5 6" key="1">
    <citation type="submission" date="2024-01" db="EMBL/GenBank/DDBJ databases">
        <title>A draft genome for the cacao thread blight pathogen Marasmiellus scandens.</title>
        <authorList>
            <person name="Baruah I.K."/>
            <person name="Leung J."/>
            <person name="Bukari Y."/>
            <person name="Amoako-Attah I."/>
            <person name="Meinhardt L.W."/>
            <person name="Bailey B.A."/>
            <person name="Cohen S.P."/>
        </authorList>
    </citation>
    <scope>NUCLEOTIDE SEQUENCE [LARGE SCALE GENOMIC DNA]</scope>
    <source>
        <strain evidence="5 6">GH-19</strain>
    </source>
</reference>
<dbReference type="SMART" id="SM00236">
    <property type="entry name" value="fCBD"/>
    <property type="match status" value="1"/>
</dbReference>
<dbReference type="SUPFAM" id="SSF51445">
    <property type="entry name" value="(Trans)glycosidases"/>
    <property type="match status" value="1"/>
</dbReference>
<evidence type="ECO:0000259" key="3">
    <source>
        <dbReference type="PROSITE" id="PS51164"/>
    </source>
</evidence>
<sequence>MIFHSLSIAITFAISIRIASAAVPVWGQCGVCLLDSVSSRLTLTLLTTIMDQGIGYSGSTICDSGSTCTVSNAYYSQCTPSSSVPASTAAGSSPSSGSTNADSSKITLVDLSANTGNSVHRASGILYGVPDNGDQIPSNFYTDWGFNYLSAGAAQDPGGSRGWVFGSYPGRFQSALRNYRTAKEYNAQFILKMSDLWGADGGQGDAAYPGDNGDFTEYDQFLTQLCSDLKNNGMTDLKLLIWNEPDLTIFWNRSQSQYLSFWSHAVRFLRSNLPGVPIAGPSFAFRPDPTSAWWAPWVQRIKTDNTPPDVYTWHLEGDTTDPTNDLPFSHDNMVNMLNSAGLHVGEFVIDEYANKDEQNPAGGAWWISNFERWNMYGLRGNWLGGYQLHDFFASLLWKTNLTPTGTGYYTNGEYQVYKYYASSMKGHRVRTTRSTDGKMDCYAVVDTDRVRILVGGRLVTGTYTLQIDNISSLGLPSSGSITVHTYEFPWNGPTVRVDAPTDLGTVAHSYSGNSLSFSIFQTTTTTTWAFEFSY</sequence>
<dbReference type="Pfam" id="PF00734">
    <property type="entry name" value="CBM_1"/>
    <property type="match status" value="1"/>
</dbReference>
<comment type="caution">
    <text evidence="5">The sequence shown here is derived from an EMBL/GenBank/DDBJ whole genome shotgun (WGS) entry which is preliminary data.</text>
</comment>
<dbReference type="PROSITE" id="PS51164">
    <property type="entry name" value="CBM1_2"/>
    <property type="match status" value="1"/>
</dbReference>
<feature type="signal peptide" evidence="2">
    <location>
        <begin position="1"/>
        <end position="21"/>
    </location>
</feature>
<dbReference type="SUPFAM" id="SSF57180">
    <property type="entry name" value="Cellulose-binding domain"/>
    <property type="match status" value="1"/>
</dbReference>